<reference evidence="2 3" key="1">
    <citation type="submission" date="2023-01" db="EMBL/GenBank/DDBJ databases">
        <authorList>
            <person name="Lee S.H."/>
            <person name="Jung H.S."/>
            <person name="Yun J.U."/>
        </authorList>
    </citation>
    <scope>NUCLEOTIDE SEQUENCE [LARGE SCALE GENOMIC DNA]</scope>
    <source>
        <strain evidence="2 3">CBA3646</strain>
    </source>
</reference>
<proteinExistence type="predicted"/>
<dbReference type="EMBL" id="CP115667">
    <property type="protein sequence ID" value="WBW50791.1"/>
    <property type="molecule type" value="Genomic_DNA"/>
</dbReference>
<name>A0ABY7QWN8_9FIRM</name>
<keyword evidence="3" id="KW-1185">Reference proteome</keyword>
<evidence type="ECO:0000313" key="3">
    <source>
        <dbReference type="Proteomes" id="UP001210339"/>
    </source>
</evidence>
<protein>
    <recommendedName>
        <fullName evidence="4">PcfB family protein</fullName>
    </recommendedName>
</protein>
<sequence length="199" mass="22899">MILDGLNRGNLTERGSDCMATDMGIQEGVNHLAMGVTKTGLRVFVFCAKLSGTALYYGLKDLADKAKDLKGNVITQSYKDGQFQYQEGSIPKFKNNEYVFDKSDEALLKKHMDKYGIQYHIENIDQDTNKVVFLARDKETMLKAVREYIADKDVQKSASYEPYRKKKERAEDNLNKTYEAQSKDKDKVHKREKNFEAER</sequence>
<evidence type="ECO:0000313" key="2">
    <source>
        <dbReference type="EMBL" id="WBW50791.1"/>
    </source>
</evidence>
<organism evidence="2 3">
    <name type="scientific">Peptoniphilus equinus</name>
    <dbReference type="NCBI Taxonomy" id="3016343"/>
    <lineage>
        <taxon>Bacteria</taxon>
        <taxon>Bacillati</taxon>
        <taxon>Bacillota</taxon>
        <taxon>Tissierellia</taxon>
        <taxon>Tissierellales</taxon>
        <taxon>Peptoniphilaceae</taxon>
        <taxon>Peptoniphilus</taxon>
    </lineage>
</organism>
<gene>
    <name evidence="2" type="ORF">O6R05_04775</name>
</gene>
<dbReference type="InterPro" id="IPR024234">
    <property type="entry name" value="DUF3801"/>
</dbReference>
<dbReference type="Pfam" id="PF12687">
    <property type="entry name" value="DUF3801"/>
    <property type="match status" value="1"/>
</dbReference>
<dbReference type="Proteomes" id="UP001210339">
    <property type="component" value="Chromosome"/>
</dbReference>
<evidence type="ECO:0000256" key="1">
    <source>
        <dbReference type="SAM" id="MobiDB-lite"/>
    </source>
</evidence>
<accession>A0ABY7QWN8</accession>
<feature type="compositionally biased region" description="Basic and acidic residues" evidence="1">
    <location>
        <begin position="181"/>
        <end position="199"/>
    </location>
</feature>
<dbReference type="RefSeq" id="WP_271192315.1">
    <property type="nucleotide sequence ID" value="NZ_CP115667.1"/>
</dbReference>
<evidence type="ECO:0008006" key="4">
    <source>
        <dbReference type="Google" id="ProtNLM"/>
    </source>
</evidence>
<feature type="region of interest" description="Disordered" evidence="1">
    <location>
        <begin position="159"/>
        <end position="199"/>
    </location>
</feature>